<dbReference type="RefSeq" id="WP_109931113.1">
    <property type="nucleotide sequence ID" value="NZ_QGNY01000006.1"/>
</dbReference>
<dbReference type="AlphaFoldDB" id="A0A317EWZ9"/>
<dbReference type="OrthoDB" id="9810477at2"/>
<evidence type="ECO:0000313" key="4">
    <source>
        <dbReference type="Proteomes" id="UP000245391"/>
    </source>
</evidence>
<sequence>MPESNSIAKLFGSLCILALFACKAGTVNLFKAASPHEAYQRKLINAGLDKTALGGQWIKSAEIGMQKPVDITLPFKETGYFAAEKIPVSTYRFNATKGQKINISLSKKPNSGTMVYVDFWHVANGSNPKLLASIDTLGNPIQFDIDDSGDYLIRLQPELLQSIEYTLEITTGPSLAFPTKSKSSSSIKSYWGDGRDDNARKHEGVDIFGTFRSPVLAISDGTVTRVNENNLGGKVVWVRPKGKNYTLYYAHLDQQIAIEGQEVKIGDTLGLMGNTGNAKTTPTHLHFGIYEFSGAVNPLPFIDPVIKAPSNISVPLSNLNKTLRTGTGTKLYSSAQSKFSIISSLPAGTIVNINAATSDYYKTELPDGSVGFIKNSDLVQTAKPLKRLKINASQIKLYDRPHALAPIKLNLKEGETVSVLGNFGNYQLINNEDMQVGWITK</sequence>
<evidence type="ECO:0000256" key="1">
    <source>
        <dbReference type="SAM" id="SignalP"/>
    </source>
</evidence>
<dbReference type="InterPro" id="IPR050570">
    <property type="entry name" value="Cell_wall_metabolism_enzyme"/>
</dbReference>
<feature type="chain" id="PRO_5016408763" description="M23ase beta-sheet core domain-containing protein" evidence="1">
    <location>
        <begin position="25"/>
        <end position="441"/>
    </location>
</feature>
<dbReference type="GO" id="GO:0004222">
    <property type="term" value="F:metalloendopeptidase activity"/>
    <property type="evidence" value="ECO:0007669"/>
    <property type="project" value="TreeGrafter"/>
</dbReference>
<dbReference type="InterPro" id="IPR011055">
    <property type="entry name" value="Dup_hybrid_motif"/>
</dbReference>
<name>A0A317EWZ9_9SPHI</name>
<gene>
    <name evidence="3" type="ORF">DF947_16270</name>
</gene>
<dbReference type="PANTHER" id="PTHR21666">
    <property type="entry name" value="PEPTIDASE-RELATED"/>
    <property type="match status" value="1"/>
</dbReference>
<feature type="domain" description="M23ase beta-sheet core" evidence="2">
    <location>
        <begin position="201"/>
        <end position="298"/>
    </location>
</feature>
<dbReference type="SUPFAM" id="SSF51261">
    <property type="entry name" value="Duplicated hybrid motif"/>
    <property type="match status" value="1"/>
</dbReference>
<comment type="caution">
    <text evidence="3">The sequence shown here is derived from an EMBL/GenBank/DDBJ whole genome shotgun (WGS) entry which is preliminary data.</text>
</comment>
<evidence type="ECO:0000259" key="2">
    <source>
        <dbReference type="Pfam" id="PF01551"/>
    </source>
</evidence>
<dbReference type="Gene3D" id="2.70.70.10">
    <property type="entry name" value="Glucose Permease (Domain IIA)"/>
    <property type="match status" value="1"/>
</dbReference>
<dbReference type="Pfam" id="PF01551">
    <property type="entry name" value="Peptidase_M23"/>
    <property type="match status" value="1"/>
</dbReference>
<dbReference type="Proteomes" id="UP000245391">
    <property type="component" value="Unassembled WGS sequence"/>
</dbReference>
<dbReference type="InterPro" id="IPR016047">
    <property type="entry name" value="M23ase_b-sheet_dom"/>
</dbReference>
<dbReference type="PANTHER" id="PTHR21666:SF268">
    <property type="entry name" value="PEPTIDASE M23 DOMAIN-CONTAINING PROTEIN"/>
    <property type="match status" value="1"/>
</dbReference>
<dbReference type="CDD" id="cd12797">
    <property type="entry name" value="M23_peptidase"/>
    <property type="match status" value="1"/>
</dbReference>
<keyword evidence="4" id="KW-1185">Reference proteome</keyword>
<keyword evidence="1" id="KW-0732">Signal</keyword>
<dbReference type="Gene3D" id="2.30.30.40">
    <property type="entry name" value="SH3 Domains"/>
    <property type="match status" value="1"/>
</dbReference>
<evidence type="ECO:0000313" key="3">
    <source>
        <dbReference type="EMBL" id="PWS30493.1"/>
    </source>
</evidence>
<accession>A0A317EWZ9</accession>
<feature type="signal peptide" evidence="1">
    <location>
        <begin position="1"/>
        <end position="24"/>
    </location>
</feature>
<dbReference type="Gene3D" id="2.60.120.380">
    <property type="match status" value="1"/>
</dbReference>
<organism evidence="3 4">
    <name type="scientific">Pedobacter paludis</name>
    <dbReference type="NCBI Taxonomy" id="2203212"/>
    <lineage>
        <taxon>Bacteria</taxon>
        <taxon>Pseudomonadati</taxon>
        <taxon>Bacteroidota</taxon>
        <taxon>Sphingobacteriia</taxon>
        <taxon>Sphingobacteriales</taxon>
        <taxon>Sphingobacteriaceae</taxon>
        <taxon>Pedobacter</taxon>
    </lineage>
</organism>
<protein>
    <recommendedName>
        <fullName evidence="2">M23ase beta-sheet core domain-containing protein</fullName>
    </recommendedName>
</protein>
<proteinExistence type="predicted"/>
<reference evidence="4" key="1">
    <citation type="submission" date="2018-05" db="EMBL/GenBank/DDBJ databases">
        <title>Pedobacter paludis sp. nov., isolated from wetland soil.</title>
        <authorList>
            <person name="Zhang Y."/>
        </authorList>
    </citation>
    <scope>NUCLEOTIDE SEQUENCE [LARGE SCALE GENOMIC DNA]</scope>
    <source>
        <strain evidence="4">R-8</strain>
    </source>
</reference>
<dbReference type="EMBL" id="QGNY01000006">
    <property type="protein sequence ID" value="PWS30493.1"/>
    <property type="molecule type" value="Genomic_DNA"/>
</dbReference>